<dbReference type="PANTHER" id="PTHR11066:SF34">
    <property type="entry name" value="ACYL-COENZYME A THIOESTERASE 8"/>
    <property type="match status" value="1"/>
</dbReference>
<dbReference type="InterPro" id="IPR042171">
    <property type="entry name" value="Acyl-CoA_hotdog"/>
</dbReference>
<dbReference type="InterPro" id="IPR049449">
    <property type="entry name" value="TesB_ACOT8-like_N"/>
</dbReference>
<feature type="domain" description="Acyl-CoA thioesterase-like C-terminal" evidence="4">
    <location>
        <begin position="236"/>
        <end position="334"/>
    </location>
</feature>
<dbReference type="InParanoid" id="A5DK63"/>
<sequence>MHSHPDTRYTVGYIFSCQLCFLIMTLDVEFDLGIKKIGDNKWVGNKPLEKPNPLSRGAYGGNIAGQALLVAIKSAPEGFTPHSLHSLFTKAVDDTTPVVWETDEIHNGKSFCSRTVKALQDGTIKYLANVSLTKRNSFNEAKNLYDEWARNHKEGDEDDDPPSSKPFRFFVPYPEWLKNHSPESLEVSDFGCNNAVCKISPEFVSLDLTKDEDQARSSDRRQACYLQWGNDGEVKFTDPAFQFVGLGILSDSIFLTRIARVLRIPHLDHSQRLQYVSLSLDHVIYFHDADFDSTKWMGFAFKATRIANGRVLLEGELYNSDGRQVATVFQEGLVYFNGFEEGAKL</sequence>
<dbReference type="RefSeq" id="XP_001484283.2">
    <property type="nucleotide sequence ID" value="XM_001484233.1"/>
</dbReference>
<reference evidence="5 6" key="1">
    <citation type="journal article" date="2009" name="Nature">
        <title>Evolution of pathogenicity and sexual reproduction in eight Candida genomes.</title>
        <authorList>
            <person name="Butler G."/>
            <person name="Rasmussen M.D."/>
            <person name="Lin M.F."/>
            <person name="Santos M.A."/>
            <person name="Sakthikumar S."/>
            <person name="Munro C.A."/>
            <person name="Rheinbay E."/>
            <person name="Grabherr M."/>
            <person name="Forche A."/>
            <person name="Reedy J.L."/>
            <person name="Agrafioti I."/>
            <person name="Arnaud M.B."/>
            <person name="Bates S."/>
            <person name="Brown A.J."/>
            <person name="Brunke S."/>
            <person name="Costanzo M.C."/>
            <person name="Fitzpatrick D.A."/>
            <person name="de Groot P.W."/>
            <person name="Harris D."/>
            <person name="Hoyer L.L."/>
            <person name="Hube B."/>
            <person name="Klis F.M."/>
            <person name="Kodira C."/>
            <person name="Lennard N."/>
            <person name="Logue M.E."/>
            <person name="Martin R."/>
            <person name="Neiman A.M."/>
            <person name="Nikolaou E."/>
            <person name="Quail M.A."/>
            <person name="Quinn J."/>
            <person name="Santos M.C."/>
            <person name="Schmitzberger F.F."/>
            <person name="Sherlock G."/>
            <person name="Shah P."/>
            <person name="Silverstein K.A."/>
            <person name="Skrzypek M.S."/>
            <person name="Soll D."/>
            <person name="Staggs R."/>
            <person name="Stansfield I."/>
            <person name="Stumpf M.P."/>
            <person name="Sudbery P.E."/>
            <person name="Srikantha T."/>
            <person name="Zeng Q."/>
            <person name="Berman J."/>
            <person name="Berriman M."/>
            <person name="Heitman J."/>
            <person name="Gow N.A."/>
            <person name="Lorenz M.C."/>
            <person name="Birren B.W."/>
            <person name="Kellis M."/>
            <person name="Cuomo C.A."/>
        </authorList>
    </citation>
    <scope>NUCLEOTIDE SEQUENCE [LARGE SCALE GENOMIC DNA]</scope>
    <source>
        <strain evidence="6">ATCC 6260 / CBS 566 / DSM 6381 / JCM 1539 / NBRC 10279 / NRRL Y-324</strain>
    </source>
</reference>
<dbReference type="eggNOG" id="KOG3016">
    <property type="taxonomic scope" value="Eukaryota"/>
</dbReference>
<dbReference type="Pfam" id="PF20789">
    <property type="entry name" value="4HBT_3C"/>
    <property type="match status" value="1"/>
</dbReference>
<evidence type="ECO:0008006" key="7">
    <source>
        <dbReference type="Google" id="ProtNLM"/>
    </source>
</evidence>
<dbReference type="EMBL" id="CH408158">
    <property type="protein sequence ID" value="EDK39566.2"/>
    <property type="molecule type" value="Genomic_DNA"/>
</dbReference>
<dbReference type="PANTHER" id="PTHR11066">
    <property type="entry name" value="ACYL-COA THIOESTERASE"/>
    <property type="match status" value="1"/>
</dbReference>
<keyword evidence="2" id="KW-0378">Hydrolase</keyword>
<evidence type="ECO:0000256" key="1">
    <source>
        <dbReference type="ARBA" id="ARBA00006538"/>
    </source>
</evidence>
<evidence type="ECO:0000313" key="6">
    <source>
        <dbReference type="Proteomes" id="UP000001997"/>
    </source>
</evidence>
<dbReference type="GO" id="GO:0047617">
    <property type="term" value="F:fatty acyl-CoA hydrolase activity"/>
    <property type="evidence" value="ECO:0007669"/>
    <property type="project" value="InterPro"/>
</dbReference>
<evidence type="ECO:0000313" key="5">
    <source>
        <dbReference type="EMBL" id="EDK39566.2"/>
    </source>
</evidence>
<dbReference type="CDD" id="cd03444">
    <property type="entry name" value="Thioesterase_II_repeat1"/>
    <property type="match status" value="1"/>
</dbReference>
<dbReference type="Pfam" id="PF13622">
    <property type="entry name" value="4HBT_3"/>
    <property type="match status" value="1"/>
</dbReference>
<protein>
    <recommendedName>
        <fullName evidence="7">Acyl-CoA thioesterase II</fullName>
    </recommendedName>
</protein>
<evidence type="ECO:0000259" key="3">
    <source>
        <dbReference type="Pfam" id="PF13622"/>
    </source>
</evidence>
<dbReference type="GO" id="GO:0009062">
    <property type="term" value="P:fatty acid catabolic process"/>
    <property type="evidence" value="ECO:0007669"/>
    <property type="project" value="TreeGrafter"/>
</dbReference>
<dbReference type="InterPro" id="IPR003703">
    <property type="entry name" value="Acyl_CoA_thio"/>
</dbReference>
<dbReference type="KEGG" id="pgu:PGUG_03664"/>
<comment type="similarity">
    <text evidence="1">Belongs to the C/M/P thioester hydrolase family.</text>
</comment>
<dbReference type="CDD" id="cd03445">
    <property type="entry name" value="Thioesterase_II_repeat2"/>
    <property type="match status" value="1"/>
</dbReference>
<dbReference type="GeneID" id="5126213"/>
<evidence type="ECO:0000259" key="4">
    <source>
        <dbReference type="Pfam" id="PF20789"/>
    </source>
</evidence>
<dbReference type="STRING" id="294746.A5DK63"/>
<accession>A5DK63</accession>
<dbReference type="HOGENOM" id="CLU_032690_2_1_1"/>
<dbReference type="Gene3D" id="2.40.160.210">
    <property type="entry name" value="Acyl-CoA thioesterase, double hotdog domain"/>
    <property type="match status" value="1"/>
</dbReference>
<dbReference type="InterPro" id="IPR049450">
    <property type="entry name" value="ACOT8-like_C"/>
</dbReference>
<dbReference type="FunCoup" id="A5DK63">
    <property type="interactions" value="171"/>
</dbReference>
<dbReference type="OrthoDB" id="68328at2759"/>
<dbReference type="OMA" id="WGIDNEQ"/>
<dbReference type="SUPFAM" id="SSF54637">
    <property type="entry name" value="Thioesterase/thiol ester dehydrase-isomerase"/>
    <property type="match status" value="2"/>
</dbReference>
<dbReference type="VEuPathDB" id="FungiDB:PGUG_03664"/>
<gene>
    <name evidence="5" type="ORF">PGUG_03664</name>
</gene>
<organism evidence="5 6">
    <name type="scientific">Meyerozyma guilliermondii (strain ATCC 6260 / CBS 566 / DSM 6381 / JCM 1539 / NBRC 10279 / NRRL Y-324)</name>
    <name type="common">Yeast</name>
    <name type="synonym">Candida guilliermondii</name>
    <dbReference type="NCBI Taxonomy" id="294746"/>
    <lineage>
        <taxon>Eukaryota</taxon>
        <taxon>Fungi</taxon>
        <taxon>Dikarya</taxon>
        <taxon>Ascomycota</taxon>
        <taxon>Saccharomycotina</taxon>
        <taxon>Pichiomycetes</taxon>
        <taxon>Debaryomycetaceae</taxon>
        <taxon>Meyerozyma</taxon>
    </lineage>
</organism>
<dbReference type="GO" id="GO:0005782">
    <property type="term" value="C:peroxisomal matrix"/>
    <property type="evidence" value="ECO:0007669"/>
    <property type="project" value="UniProtKB-SubCell"/>
</dbReference>
<proteinExistence type="inferred from homology"/>
<dbReference type="AlphaFoldDB" id="A5DK63"/>
<evidence type="ECO:0000256" key="2">
    <source>
        <dbReference type="ARBA" id="ARBA00022801"/>
    </source>
</evidence>
<keyword evidence="6" id="KW-1185">Reference proteome</keyword>
<feature type="domain" description="Acyl-CoA thioesterase-like N-terminal HotDog" evidence="3">
    <location>
        <begin position="55"/>
        <end position="128"/>
    </location>
</feature>
<dbReference type="InterPro" id="IPR029069">
    <property type="entry name" value="HotDog_dom_sf"/>
</dbReference>
<dbReference type="Proteomes" id="UP000001997">
    <property type="component" value="Unassembled WGS sequence"/>
</dbReference>
<name>A5DK63_PICGU</name>
<dbReference type="GO" id="GO:0006637">
    <property type="term" value="P:acyl-CoA metabolic process"/>
    <property type="evidence" value="ECO:0007669"/>
    <property type="project" value="InterPro"/>
</dbReference>